<gene>
    <name evidence="1" type="ORF">KUCAC02_000814</name>
</gene>
<accession>A0ACB9W859</accession>
<dbReference type="Proteomes" id="UP001057452">
    <property type="component" value="Chromosome 18"/>
</dbReference>
<keyword evidence="2" id="KW-1185">Reference proteome</keyword>
<evidence type="ECO:0000313" key="1">
    <source>
        <dbReference type="EMBL" id="KAI4808768.1"/>
    </source>
</evidence>
<proteinExistence type="predicted"/>
<protein>
    <submittedName>
        <fullName evidence="1">Uncharacterized protein</fullName>
    </submittedName>
</protein>
<dbReference type="EMBL" id="CM043802">
    <property type="protein sequence ID" value="KAI4808768.1"/>
    <property type="molecule type" value="Genomic_DNA"/>
</dbReference>
<reference evidence="1" key="1">
    <citation type="submission" date="2022-05" db="EMBL/GenBank/DDBJ databases">
        <title>Chromosome-level genome of Chaenocephalus aceratus.</title>
        <authorList>
            <person name="Park H."/>
        </authorList>
    </citation>
    <scope>NUCLEOTIDE SEQUENCE</scope>
    <source>
        <strain evidence="1">KU_202001</strain>
    </source>
</reference>
<comment type="caution">
    <text evidence="1">The sequence shown here is derived from an EMBL/GenBank/DDBJ whole genome shotgun (WGS) entry which is preliminary data.</text>
</comment>
<evidence type="ECO:0000313" key="2">
    <source>
        <dbReference type="Proteomes" id="UP001057452"/>
    </source>
</evidence>
<sequence length="89" mass="10051">MEEKEHMQGLTPLQTFQCHIPSMPLASGLPQNRPTIDAPIAAVLNNRDLEYGKVKGQTEEMHGGSQMSRPLLIIQMDISPRMNEDRHDE</sequence>
<name>A0ACB9W859_CHAAC</name>
<organism evidence="1 2">
    <name type="scientific">Chaenocephalus aceratus</name>
    <name type="common">Blackfin icefish</name>
    <name type="synonym">Chaenichthys aceratus</name>
    <dbReference type="NCBI Taxonomy" id="36190"/>
    <lineage>
        <taxon>Eukaryota</taxon>
        <taxon>Metazoa</taxon>
        <taxon>Chordata</taxon>
        <taxon>Craniata</taxon>
        <taxon>Vertebrata</taxon>
        <taxon>Euteleostomi</taxon>
        <taxon>Actinopterygii</taxon>
        <taxon>Neopterygii</taxon>
        <taxon>Teleostei</taxon>
        <taxon>Neoteleostei</taxon>
        <taxon>Acanthomorphata</taxon>
        <taxon>Eupercaria</taxon>
        <taxon>Perciformes</taxon>
        <taxon>Notothenioidei</taxon>
        <taxon>Channichthyidae</taxon>
        <taxon>Chaenocephalus</taxon>
    </lineage>
</organism>